<keyword evidence="6" id="KW-0732">Signal</keyword>
<dbReference type="SUPFAM" id="SSF64397">
    <property type="entry name" value="Hsp33 domain"/>
    <property type="match status" value="1"/>
</dbReference>
<dbReference type="PANTHER" id="PTHR30111">
    <property type="entry name" value="33 KDA CHAPERONIN"/>
    <property type="match status" value="1"/>
</dbReference>
<proteinExistence type="predicted"/>
<dbReference type="InterPro" id="IPR016153">
    <property type="entry name" value="Heat_shock_Hsp33_N"/>
</dbReference>
<reference evidence="7" key="1">
    <citation type="submission" date="2021-01" db="EMBL/GenBank/DDBJ databases">
        <authorList>
            <person name="Corre E."/>
            <person name="Pelletier E."/>
            <person name="Niang G."/>
            <person name="Scheremetjew M."/>
            <person name="Finn R."/>
            <person name="Kale V."/>
            <person name="Holt S."/>
            <person name="Cochrane G."/>
            <person name="Meng A."/>
            <person name="Brown T."/>
            <person name="Cohen L."/>
        </authorList>
    </citation>
    <scope>NUCLEOTIDE SEQUENCE</scope>
    <source>
        <strain evidence="7">GSO104</strain>
    </source>
</reference>
<evidence type="ECO:0000256" key="2">
    <source>
        <dbReference type="ARBA" id="ARBA00022833"/>
    </source>
</evidence>
<dbReference type="PANTHER" id="PTHR30111:SF1">
    <property type="entry name" value="33 KDA CHAPERONIN"/>
    <property type="match status" value="1"/>
</dbReference>
<evidence type="ECO:0000256" key="1">
    <source>
        <dbReference type="ARBA" id="ARBA00022490"/>
    </source>
</evidence>
<dbReference type="InterPro" id="IPR000397">
    <property type="entry name" value="Heat_shock_Hsp33"/>
</dbReference>
<dbReference type="Pfam" id="PF01430">
    <property type="entry name" value="HSP33"/>
    <property type="match status" value="1"/>
</dbReference>
<dbReference type="SUPFAM" id="SSF118352">
    <property type="entry name" value="HSP33 redox switch-like"/>
    <property type="match status" value="1"/>
</dbReference>
<dbReference type="GO" id="GO:0051082">
    <property type="term" value="F:unfolded protein binding"/>
    <property type="evidence" value="ECO:0007669"/>
    <property type="project" value="InterPro"/>
</dbReference>
<organism evidence="7">
    <name type="scientific">Ditylum brightwellii</name>
    <dbReference type="NCBI Taxonomy" id="49249"/>
    <lineage>
        <taxon>Eukaryota</taxon>
        <taxon>Sar</taxon>
        <taxon>Stramenopiles</taxon>
        <taxon>Ochrophyta</taxon>
        <taxon>Bacillariophyta</taxon>
        <taxon>Mediophyceae</taxon>
        <taxon>Lithodesmiophycidae</taxon>
        <taxon>Lithodesmiales</taxon>
        <taxon>Lithodesmiaceae</taxon>
        <taxon>Ditylum</taxon>
    </lineage>
</organism>
<evidence type="ECO:0000256" key="4">
    <source>
        <dbReference type="ARBA" id="ARBA00023186"/>
    </source>
</evidence>
<dbReference type="AlphaFoldDB" id="A0A6V2EEP6"/>
<gene>
    <name evidence="7" type="ORF">DBRI00130_LOCUS12901</name>
</gene>
<protein>
    <recommendedName>
        <fullName evidence="8">33 kDa chaperonin</fullName>
    </recommendedName>
</protein>
<keyword evidence="5" id="KW-0676">Redox-active center</keyword>
<evidence type="ECO:0000256" key="5">
    <source>
        <dbReference type="ARBA" id="ARBA00023284"/>
    </source>
</evidence>
<keyword evidence="3" id="KW-1015">Disulfide bond</keyword>
<feature type="chain" id="PRO_5030160887" description="33 kDa chaperonin" evidence="6">
    <location>
        <begin position="29"/>
        <end position="399"/>
    </location>
</feature>
<name>A0A6V2EEP6_9STRA</name>
<dbReference type="Gene3D" id="3.55.30.10">
    <property type="entry name" value="Hsp33 domain"/>
    <property type="match status" value="1"/>
</dbReference>
<dbReference type="InterPro" id="IPR016154">
    <property type="entry name" value="Heat_shock_Hsp33_C"/>
</dbReference>
<dbReference type="GO" id="GO:0044183">
    <property type="term" value="F:protein folding chaperone"/>
    <property type="evidence" value="ECO:0007669"/>
    <property type="project" value="TreeGrafter"/>
</dbReference>
<evidence type="ECO:0000313" key="7">
    <source>
        <dbReference type="EMBL" id="CAE4603360.1"/>
    </source>
</evidence>
<sequence>MRFSHLLLSPLFAASTMALLLLPQTVRAFGTATTTKTIIAAFSSSHHAKKTLPKFLGRSTFRAIRNKEVTIPLMSSSSSEEVTTEEIDWEQYHNKNNLNDQVFSAISGDGGIKVTAATVRNLVNEFMIMHSLTEVPIDALGRTATCSVLLSNGMQDEQVFQVSMNGDGPLRGIVAIANGKGEVRGYVGNPGIGSMSLQEAVGKGTVNVVKNHPDWPNPYNGITAIRDGDIDRDIGIYLAESEQRSCALAAATTVNGILCTSAGGYLVEQLPDCSEETMKRVETNLATLVEKDGTDKLPTGLLNTGVTPLEIAEIILDGLDMKPLQQIEPKAACHCTEERLFRAVRLLPKEEVDDILKKEEQIEARCQFCGKVYRMGPDEVAERFANAQGDPSKDSDMNL</sequence>
<keyword evidence="2" id="KW-0862">Zinc</keyword>
<keyword evidence="4" id="KW-0143">Chaperone</keyword>
<evidence type="ECO:0008006" key="8">
    <source>
        <dbReference type="Google" id="ProtNLM"/>
    </source>
</evidence>
<keyword evidence="1" id="KW-0963">Cytoplasm</keyword>
<dbReference type="GO" id="GO:0005737">
    <property type="term" value="C:cytoplasm"/>
    <property type="evidence" value="ECO:0007669"/>
    <property type="project" value="InterPro"/>
</dbReference>
<dbReference type="EMBL" id="HBNS01016077">
    <property type="protein sequence ID" value="CAE4603360.1"/>
    <property type="molecule type" value="Transcribed_RNA"/>
</dbReference>
<evidence type="ECO:0000256" key="6">
    <source>
        <dbReference type="SAM" id="SignalP"/>
    </source>
</evidence>
<feature type="signal peptide" evidence="6">
    <location>
        <begin position="1"/>
        <end position="28"/>
    </location>
</feature>
<dbReference type="GO" id="GO:0042026">
    <property type="term" value="P:protein refolding"/>
    <property type="evidence" value="ECO:0007669"/>
    <property type="project" value="TreeGrafter"/>
</dbReference>
<evidence type="ECO:0000256" key="3">
    <source>
        <dbReference type="ARBA" id="ARBA00023157"/>
    </source>
</evidence>
<accession>A0A6V2EEP6</accession>
<dbReference type="Gene3D" id="3.90.1280.10">
    <property type="entry name" value="HSP33 redox switch-like"/>
    <property type="match status" value="1"/>
</dbReference>